<evidence type="ECO:0000313" key="2">
    <source>
        <dbReference type="Proteomes" id="UP000216008"/>
    </source>
</evidence>
<dbReference type="AlphaFoldDB" id="A0A267M9Z7"/>
<evidence type="ECO:0000313" key="1">
    <source>
        <dbReference type="EMBL" id="PAB56391.1"/>
    </source>
</evidence>
<comment type="caution">
    <text evidence="1">The sequence shown here is derived from an EMBL/GenBank/DDBJ whole genome shotgun (WGS) entry which is preliminary data.</text>
</comment>
<accession>A0A267M9Z7</accession>
<name>A0A267M9Z7_LACJH</name>
<gene>
    <name evidence="1" type="ORF">A3Q24_01875</name>
</gene>
<reference evidence="1 2" key="1">
    <citation type="submission" date="2017-05" db="EMBL/GenBank/DDBJ databases">
        <title>Lactobacillus johnsonii from commercial turkeys.</title>
        <authorList>
            <person name="Johnson T.J."/>
            <person name="Youmans B."/>
        </authorList>
    </citation>
    <scope>NUCLEOTIDE SEQUENCE [LARGE SCALE GENOMIC DNA]</scope>
    <source>
        <strain evidence="1 2">UMNLJ114</strain>
    </source>
</reference>
<protein>
    <submittedName>
        <fullName evidence="1">Uncharacterized protein</fullName>
    </submittedName>
</protein>
<proteinExistence type="predicted"/>
<organism evidence="1 2">
    <name type="scientific">Lactobacillus johnsonii</name>
    <dbReference type="NCBI Taxonomy" id="33959"/>
    <lineage>
        <taxon>Bacteria</taxon>
        <taxon>Bacillati</taxon>
        <taxon>Bacillota</taxon>
        <taxon>Bacilli</taxon>
        <taxon>Lactobacillales</taxon>
        <taxon>Lactobacillaceae</taxon>
        <taxon>Lactobacillus</taxon>
    </lineage>
</organism>
<dbReference type="Proteomes" id="UP000216008">
    <property type="component" value="Unassembled WGS sequence"/>
</dbReference>
<dbReference type="EMBL" id="NIBD01000010">
    <property type="protein sequence ID" value="PAB56391.1"/>
    <property type="molecule type" value="Genomic_DNA"/>
</dbReference>
<sequence>MQKPDKLYSYADFQDDLRNAVDNCTLVKINTDGYMVDPKTHKNIMRFMARPGGAEINGNRMHSGDLTGQYVVDGPAADTISYSYSFHKFTPKQMHEMDPYNSIGLTQGITTYV</sequence>
<dbReference type="RefSeq" id="WP_095182567.1">
    <property type="nucleotide sequence ID" value="NZ_NIBC01000051.1"/>
</dbReference>